<keyword evidence="1" id="KW-1133">Transmembrane helix</keyword>
<keyword evidence="3" id="KW-1185">Reference proteome</keyword>
<protein>
    <recommendedName>
        <fullName evidence="4">DUF2306 domain-containing protein</fullName>
    </recommendedName>
</protein>
<keyword evidence="1" id="KW-0472">Membrane</keyword>
<gene>
    <name evidence="2" type="ORF">GCM10023187_54890</name>
</gene>
<feature type="transmembrane region" description="Helical" evidence="1">
    <location>
        <begin position="47"/>
        <end position="69"/>
    </location>
</feature>
<evidence type="ECO:0000256" key="1">
    <source>
        <dbReference type="SAM" id="Phobius"/>
    </source>
</evidence>
<proteinExistence type="predicted"/>
<evidence type="ECO:0000313" key="2">
    <source>
        <dbReference type="EMBL" id="GAA4419998.1"/>
    </source>
</evidence>
<keyword evidence="1" id="KW-0812">Transmembrane</keyword>
<comment type="caution">
    <text evidence="2">The sequence shown here is derived from an EMBL/GenBank/DDBJ whole genome shotgun (WGS) entry which is preliminary data.</text>
</comment>
<sequence length="244" mass="28881">MKTNFKKDIFTILFWIVVFVISTYFFFNSISDYLLGKLEARRASEKWWLVVHFTGAACTLFLGPLQFWAPFRNRFRNWHRIAGKFYIGGSIIAAIMVFYLLSNYPLPGAIPSLGLLAIIWLFTTIVAFWFAVKKNFKQHKQFMIRSYVCGLAFVFIRLFSTTDKYTGVFGFMENKEVRFTVYEWLCWVYPLMITEFLLVWYPLLSKQKESDAKPGANMGIAASWARRWSNRLRFAMQQRFRLDE</sequence>
<dbReference type="Pfam" id="PF10067">
    <property type="entry name" value="DUF2306"/>
    <property type="match status" value="1"/>
</dbReference>
<dbReference type="EMBL" id="BAABHB010000019">
    <property type="protein sequence ID" value="GAA4419998.1"/>
    <property type="molecule type" value="Genomic_DNA"/>
</dbReference>
<evidence type="ECO:0008006" key="4">
    <source>
        <dbReference type="Google" id="ProtNLM"/>
    </source>
</evidence>
<dbReference type="Proteomes" id="UP001500936">
    <property type="component" value="Unassembled WGS sequence"/>
</dbReference>
<name>A0ABP8L0Z5_9BACT</name>
<feature type="transmembrane region" description="Helical" evidence="1">
    <location>
        <begin position="81"/>
        <end position="101"/>
    </location>
</feature>
<reference evidence="3" key="1">
    <citation type="journal article" date="2019" name="Int. J. Syst. Evol. Microbiol.">
        <title>The Global Catalogue of Microorganisms (GCM) 10K type strain sequencing project: providing services to taxonomists for standard genome sequencing and annotation.</title>
        <authorList>
            <consortium name="The Broad Institute Genomics Platform"/>
            <consortium name="The Broad Institute Genome Sequencing Center for Infectious Disease"/>
            <person name="Wu L."/>
            <person name="Ma J."/>
        </authorList>
    </citation>
    <scope>NUCLEOTIDE SEQUENCE [LARGE SCALE GENOMIC DNA]</scope>
    <source>
        <strain evidence="3">JCM 17925</strain>
    </source>
</reference>
<feature type="transmembrane region" description="Helical" evidence="1">
    <location>
        <begin position="144"/>
        <end position="161"/>
    </location>
</feature>
<accession>A0ABP8L0Z5</accession>
<dbReference type="InterPro" id="IPR018750">
    <property type="entry name" value="DUF2306_membrane"/>
</dbReference>
<feature type="transmembrane region" description="Helical" evidence="1">
    <location>
        <begin position="9"/>
        <end position="27"/>
    </location>
</feature>
<evidence type="ECO:0000313" key="3">
    <source>
        <dbReference type="Proteomes" id="UP001500936"/>
    </source>
</evidence>
<feature type="transmembrane region" description="Helical" evidence="1">
    <location>
        <begin position="181"/>
        <end position="203"/>
    </location>
</feature>
<dbReference type="RefSeq" id="WP_345271282.1">
    <property type="nucleotide sequence ID" value="NZ_BAABHB010000019.1"/>
</dbReference>
<organism evidence="2 3">
    <name type="scientific">Nibrella viscosa</name>
    <dbReference type="NCBI Taxonomy" id="1084524"/>
    <lineage>
        <taxon>Bacteria</taxon>
        <taxon>Pseudomonadati</taxon>
        <taxon>Bacteroidota</taxon>
        <taxon>Cytophagia</taxon>
        <taxon>Cytophagales</taxon>
        <taxon>Spirosomataceae</taxon>
        <taxon>Nibrella</taxon>
    </lineage>
</organism>
<feature type="transmembrane region" description="Helical" evidence="1">
    <location>
        <begin position="113"/>
        <end position="132"/>
    </location>
</feature>